<proteinExistence type="predicted"/>
<evidence type="ECO:0000313" key="1">
    <source>
        <dbReference type="EMBL" id="SCB96063.1"/>
    </source>
</evidence>
<sequence>MLDIFPPEIAIMKTICLLLFCCLVGCTTTKPSFTDAGLYTVPQEWTATLHDGWFSAKTYSIGNYTTSSRQNGVAKPGLPVTIQHPKDAFYYTISGPTTRLAVQTLYTVQVVFAGRDLPSFLQNAPGDTPFFYALFNDPAQPAARWELVLRSANYLELNKDSPIGILMLDKTIYRITAHNHFGTVNAYEKITYEIQDRGKPLAAVMPGAQPRVWMSKMVTPPQEVLFAGVISALLLRG</sequence>
<dbReference type="AlphaFoldDB" id="A0A1C4ANF5"/>
<dbReference type="Proteomes" id="UP000242818">
    <property type="component" value="Unassembled WGS sequence"/>
</dbReference>
<gene>
    <name evidence="1" type="ORF">GA0116948_102211</name>
</gene>
<reference evidence="1 2" key="1">
    <citation type="submission" date="2016-08" db="EMBL/GenBank/DDBJ databases">
        <authorList>
            <person name="Seilhamer J.J."/>
        </authorList>
    </citation>
    <scope>NUCLEOTIDE SEQUENCE [LARGE SCALE GENOMIC DNA]</scope>
    <source>
        <strain evidence="1 2">A37T2</strain>
    </source>
</reference>
<evidence type="ECO:0000313" key="2">
    <source>
        <dbReference type="Proteomes" id="UP000242818"/>
    </source>
</evidence>
<protein>
    <submittedName>
        <fullName evidence="1">Uncharacterized protein</fullName>
    </submittedName>
</protein>
<name>A0A1C4ANF5_9BACT</name>
<dbReference type="EMBL" id="FMAR01000002">
    <property type="protein sequence ID" value="SCB96063.1"/>
    <property type="molecule type" value="Genomic_DNA"/>
</dbReference>
<keyword evidence="2" id="KW-1185">Reference proteome</keyword>
<accession>A0A1C4ANF5</accession>
<organism evidence="1 2">
    <name type="scientific">Chitinophaga costaii</name>
    <dbReference type="NCBI Taxonomy" id="1335309"/>
    <lineage>
        <taxon>Bacteria</taxon>
        <taxon>Pseudomonadati</taxon>
        <taxon>Bacteroidota</taxon>
        <taxon>Chitinophagia</taxon>
        <taxon>Chitinophagales</taxon>
        <taxon>Chitinophagaceae</taxon>
        <taxon>Chitinophaga</taxon>
    </lineage>
</organism>